<protein>
    <submittedName>
        <fullName evidence="2">YeeC-like protein</fullName>
    </submittedName>
</protein>
<dbReference type="EMBL" id="BAJS01000022">
    <property type="protein sequence ID" value="GAK37535.1"/>
    <property type="molecule type" value="Genomic_DNA"/>
</dbReference>
<reference evidence="2 3" key="1">
    <citation type="journal article" date="2015" name="Microbes Environ.">
        <title>Distribution and evolution of nitrogen fixation genes in the phylum bacteroidetes.</title>
        <authorList>
            <person name="Inoue J."/>
            <person name="Oshima K."/>
            <person name="Suda W."/>
            <person name="Sakamoto M."/>
            <person name="Iino T."/>
            <person name="Noda S."/>
            <person name="Hongoh Y."/>
            <person name="Hattori M."/>
            <person name="Ohkuma M."/>
        </authorList>
    </citation>
    <scope>NUCLEOTIDE SEQUENCE [LARGE SCALE GENOMIC DNA]</scope>
    <source>
        <strain evidence="2 3">JCM 15093</strain>
    </source>
</reference>
<evidence type="ECO:0000313" key="2">
    <source>
        <dbReference type="EMBL" id="GAK37535.1"/>
    </source>
</evidence>
<sequence>MEIDDINKELEELFKDPILEITDEEKALFTLPEVLKAKKERKEADYVAQRVVCENFADYESGFKQVHKDLREGKRMLKRYTGESAIQAGYYYVLNGVVVYLDKLIEMRKENRTGGHLDGRTRLIYENGTESDIKFRTLGKSIQIDGFIITESTETDEVALEVRFNNIESSDIADGYIYVLSSLSTDPQIQGQKDLYKIGFSTTRVEERIKNCEYEPTYLMDQVKIVSVWKTFNMKTNVFENIIHQFFKSVQFKVKVRDIAGNESIPQEWFVVPLGIIERVVEMIIDGSVVDYRYNPTMQVLEKVEKEKRTASDKVDTTGWSILTLRIKQIYFDLILKGEKTVEYRDMKQSQIGKYTWVEQDTGTRYLRKFDALRLFVRNTAGGGDRMLVEVIDTQYNPDSRQVEYLLGKVLEVDIKSNLHK</sequence>
<dbReference type="InterPro" id="IPR018306">
    <property type="entry name" value="Phage_T5_Orf172_DNA-bd"/>
</dbReference>
<dbReference type="Pfam" id="PF13455">
    <property type="entry name" value="MUG113"/>
    <property type="match status" value="1"/>
</dbReference>
<name>A0A069D5C4_9BACE</name>
<dbReference type="Proteomes" id="UP000027601">
    <property type="component" value="Unassembled WGS sequence"/>
</dbReference>
<gene>
    <name evidence="2" type="ORF">JCM15093_2789</name>
</gene>
<organism evidence="2 3">
    <name type="scientific">Bacteroides graminisolvens DSM 19988 = JCM 15093</name>
    <dbReference type="NCBI Taxonomy" id="1121097"/>
    <lineage>
        <taxon>Bacteria</taxon>
        <taxon>Pseudomonadati</taxon>
        <taxon>Bacteroidota</taxon>
        <taxon>Bacteroidia</taxon>
        <taxon>Bacteroidales</taxon>
        <taxon>Bacteroidaceae</taxon>
        <taxon>Bacteroides</taxon>
    </lineage>
</organism>
<dbReference type="STRING" id="1121097.GCA_000428125_02726"/>
<dbReference type="SMART" id="SM00974">
    <property type="entry name" value="T5orf172"/>
    <property type="match status" value="1"/>
</dbReference>
<keyword evidence="3" id="KW-1185">Reference proteome</keyword>
<dbReference type="eggNOG" id="COG0226">
    <property type="taxonomic scope" value="Bacteria"/>
</dbReference>
<comment type="caution">
    <text evidence="2">The sequence shown here is derived from an EMBL/GenBank/DDBJ whole genome shotgun (WGS) entry which is preliminary data.</text>
</comment>
<proteinExistence type="predicted"/>
<dbReference type="OrthoDB" id="9814995at2"/>
<evidence type="ECO:0000313" key="3">
    <source>
        <dbReference type="Proteomes" id="UP000027601"/>
    </source>
</evidence>
<dbReference type="AlphaFoldDB" id="A0A069D5C4"/>
<dbReference type="RefSeq" id="WP_024997187.1">
    <property type="nucleotide sequence ID" value="NZ_ATZI01000015.1"/>
</dbReference>
<evidence type="ECO:0000259" key="1">
    <source>
        <dbReference type="SMART" id="SM00974"/>
    </source>
</evidence>
<accession>A0A069D5C4</accession>
<feature type="domain" description="Bacteriophage T5 Orf172 DNA-binding" evidence="1">
    <location>
        <begin position="190"/>
        <end position="284"/>
    </location>
</feature>